<comment type="caution">
    <text evidence="2">The sequence shown here is derived from an EMBL/GenBank/DDBJ whole genome shotgun (WGS) entry which is preliminary data.</text>
</comment>
<evidence type="ECO:0000256" key="1">
    <source>
        <dbReference type="SAM" id="Phobius"/>
    </source>
</evidence>
<reference evidence="3" key="1">
    <citation type="journal article" date="2019" name="Int. J. Syst. Evol. Microbiol.">
        <title>The Global Catalogue of Microorganisms (GCM) 10K type strain sequencing project: providing services to taxonomists for standard genome sequencing and annotation.</title>
        <authorList>
            <consortium name="The Broad Institute Genomics Platform"/>
            <consortium name="The Broad Institute Genome Sequencing Center for Infectious Disease"/>
            <person name="Wu L."/>
            <person name="Ma J."/>
        </authorList>
    </citation>
    <scope>NUCLEOTIDE SEQUENCE [LARGE SCALE GENOMIC DNA]</scope>
    <source>
        <strain evidence="3">KCTC 42443</strain>
    </source>
</reference>
<sequence length="171" mass="18823">MSTAPTTPPTDQPGARRRMGWRILLVVSLTLNLLVLGLVIGAKWGGHRDHGFDAHGPNRGAIRDLGFAPMAGALDRKDRREIGKALRAQSGSFAENRRALEAEFQSMLSALRADPFDAGALLAVMDGQAERLRQRGDLARTALVDRIERMSAEERRAFADRVEKSVRKRAP</sequence>
<dbReference type="EMBL" id="BNCH01000002">
    <property type="protein sequence ID" value="GHE93589.1"/>
    <property type="molecule type" value="Genomic_DNA"/>
</dbReference>
<dbReference type="RefSeq" id="WP_191285597.1">
    <property type="nucleotide sequence ID" value="NZ_BNCH01000002.1"/>
</dbReference>
<keyword evidence="1" id="KW-1133">Transmembrane helix</keyword>
<evidence type="ECO:0000313" key="2">
    <source>
        <dbReference type="EMBL" id="GHE93589.1"/>
    </source>
</evidence>
<name>A0ABQ3ITG1_9RHOB</name>
<evidence type="ECO:0008006" key="4">
    <source>
        <dbReference type="Google" id="ProtNLM"/>
    </source>
</evidence>
<dbReference type="Proteomes" id="UP000609802">
    <property type="component" value="Unassembled WGS sequence"/>
</dbReference>
<dbReference type="InterPro" id="IPR025961">
    <property type="entry name" value="Metal_resist"/>
</dbReference>
<accession>A0ABQ3ITG1</accession>
<feature type="transmembrane region" description="Helical" evidence="1">
    <location>
        <begin position="20"/>
        <end position="40"/>
    </location>
</feature>
<proteinExistence type="predicted"/>
<keyword evidence="1" id="KW-0812">Transmembrane</keyword>
<dbReference type="Pfam" id="PF13801">
    <property type="entry name" value="Metal_resist"/>
    <property type="match status" value="1"/>
</dbReference>
<organism evidence="2 3">
    <name type="scientific">Aliiroseovarius zhejiangensis</name>
    <dbReference type="NCBI Taxonomy" id="1632025"/>
    <lineage>
        <taxon>Bacteria</taxon>
        <taxon>Pseudomonadati</taxon>
        <taxon>Pseudomonadota</taxon>
        <taxon>Alphaproteobacteria</taxon>
        <taxon>Rhodobacterales</taxon>
        <taxon>Paracoccaceae</taxon>
        <taxon>Aliiroseovarius</taxon>
    </lineage>
</organism>
<evidence type="ECO:0000313" key="3">
    <source>
        <dbReference type="Proteomes" id="UP000609802"/>
    </source>
</evidence>
<gene>
    <name evidence="2" type="ORF">GCM10016455_12210</name>
</gene>
<keyword evidence="3" id="KW-1185">Reference proteome</keyword>
<keyword evidence="1" id="KW-0472">Membrane</keyword>
<protein>
    <recommendedName>
        <fullName evidence="4">Periplasmic heavy metal sensor</fullName>
    </recommendedName>
</protein>